<keyword evidence="1" id="KW-0812">Transmembrane</keyword>
<name>A0A9W8TL36_9PEZI</name>
<dbReference type="GO" id="GO:0051087">
    <property type="term" value="F:protein-folding chaperone binding"/>
    <property type="evidence" value="ECO:0007669"/>
    <property type="project" value="TreeGrafter"/>
</dbReference>
<dbReference type="InterPro" id="IPR001623">
    <property type="entry name" value="DnaJ_domain"/>
</dbReference>
<evidence type="ECO:0000256" key="1">
    <source>
        <dbReference type="SAM" id="Phobius"/>
    </source>
</evidence>
<proteinExistence type="predicted"/>
<dbReference type="Proteomes" id="UP001148614">
    <property type="component" value="Unassembled WGS sequence"/>
</dbReference>
<dbReference type="Pfam" id="PF00226">
    <property type="entry name" value="DnaJ"/>
    <property type="match status" value="1"/>
</dbReference>
<dbReference type="EMBL" id="JANPWZ010001239">
    <property type="protein sequence ID" value="KAJ3567430.1"/>
    <property type="molecule type" value="Genomic_DNA"/>
</dbReference>
<dbReference type="PRINTS" id="PR00625">
    <property type="entry name" value="JDOMAIN"/>
</dbReference>
<evidence type="ECO:0000259" key="2">
    <source>
        <dbReference type="PROSITE" id="PS50076"/>
    </source>
</evidence>
<gene>
    <name evidence="3" type="ORF">NPX13_g6765</name>
</gene>
<dbReference type="GO" id="GO:0005634">
    <property type="term" value="C:nucleus"/>
    <property type="evidence" value="ECO:0007669"/>
    <property type="project" value="TreeGrafter"/>
</dbReference>
<dbReference type="InterPro" id="IPR018253">
    <property type="entry name" value="DnaJ_domain_CS"/>
</dbReference>
<dbReference type="PROSITE" id="PS00636">
    <property type="entry name" value="DNAJ_1"/>
    <property type="match status" value="1"/>
</dbReference>
<keyword evidence="4" id="KW-1185">Reference proteome</keyword>
<keyword evidence="1" id="KW-0472">Membrane</keyword>
<dbReference type="GO" id="GO:0005737">
    <property type="term" value="C:cytoplasm"/>
    <property type="evidence" value="ECO:0007669"/>
    <property type="project" value="TreeGrafter"/>
</dbReference>
<evidence type="ECO:0000313" key="4">
    <source>
        <dbReference type="Proteomes" id="UP001148614"/>
    </source>
</evidence>
<organism evidence="3 4">
    <name type="scientific">Xylaria arbuscula</name>
    <dbReference type="NCBI Taxonomy" id="114810"/>
    <lineage>
        <taxon>Eukaryota</taxon>
        <taxon>Fungi</taxon>
        <taxon>Dikarya</taxon>
        <taxon>Ascomycota</taxon>
        <taxon>Pezizomycotina</taxon>
        <taxon>Sordariomycetes</taxon>
        <taxon>Xylariomycetidae</taxon>
        <taxon>Xylariales</taxon>
        <taxon>Xylariaceae</taxon>
        <taxon>Xylaria</taxon>
    </lineage>
</organism>
<dbReference type="SMART" id="SM00271">
    <property type="entry name" value="DnaJ"/>
    <property type="match status" value="1"/>
</dbReference>
<dbReference type="SUPFAM" id="SSF46565">
    <property type="entry name" value="Chaperone J-domain"/>
    <property type="match status" value="1"/>
</dbReference>
<sequence length="271" mass="31127">MENSSAGLVRVAARPDAKSARTAGDMLRKIVYALMLALVALVCIQSLHQSRIIFRVNDFWARPEQAPPTATATPTNTPTPKDRAPVFQDYFAILDITHNATDSEIKRAYRRKVVQTHPDKVQRLGPAARLEAEAKFNLATKAHETLSNLEERCKYLEKLPGVDSITRAGCWRGLQKRNREQASAEAQRRADEEWNARWEAYKAAKEAAKEQRERERERDKFFDMEPPITALAVVRTWCERAWELLCNGVMEAQRALVSAYHIVMDFIRRYW</sequence>
<dbReference type="CDD" id="cd06257">
    <property type="entry name" value="DnaJ"/>
    <property type="match status" value="1"/>
</dbReference>
<comment type="caution">
    <text evidence="3">The sequence shown here is derived from an EMBL/GenBank/DDBJ whole genome shotgun (WGS) entry which is preliminary data.</text>
</comment>
<accession>A0A9W8TL36</accession>
<evidence type="ECO:0000313" key="3">
    <source>
        <dbReference type="EMBL" id="KAJ3567430.1"/>
    </source>
</evidence>
<keyword evidence="1" id="KW-1133">Transmembrane helix</keyword>
<reference evidence="3" key="1">
    <citation type="submission" date="2022-07" db="EMBL/GenBank/DDBJ databases">
        <title>Genome Sequence of Xylaria arbuscula.</title>
        <authorList>
            <person name="Buettner E."/>
        </authorList>
    </citation>
    <scope>NUCLEOTIDE SEQUENCE</scope>
    <source>
        <strain evidence="3">VT107</strain>
    </source>
</reference>
<dbReference type="Gene3D" id="1.10.287.110">
    <property type="entry name" value="DnaJ domain"/>
    <property type="match status" value="1"/>
</dbReference>
<dbReference type="GO" id="GO:0044183">
    <property type="term" value="F:protein folding chaperone"/>
    <property type="evidence" value="ECO:0007669"/>
    <property type="project" value="TreeGrafter"/>
</dbReference>
<feature type="domain" description="J" evidence="2">
    <location>
        <begin position="89"/>
        <end position="159"/>
    </location>
</feature>
<dbReference type="GO" id="GO:0051082">
    <property type="term" value="F:unfolded protein binding"/>
    <property type="evidence" value="ECO:0007669"/>
    <property type="project" value="TreeGrafter"/>
</dbReference>
<dbReference type="PROSITE" id="PS50076">
    <property type="entry name" value="DNAJ_2"/>
    <property type="match status" value="1"/>
</dbReference>
<feature type="transmembrane region" description="Helical" evidence="1">
    <location>
        <begin position="30"/>
        <end position="48"/>
    </location>
</feature>
<dbReference type="InterPro" id="IPR036869">
    <property type="entry name" value="J_dom_sf"/>
</dbReference>
<dbReference type="PANTHER" id="PTHR43948">
    <property type="entry name" value="DNAJ HOMOLOG SUBFAMILY B"/>
    <property type="match status" value="1"/>
</dbReference>
<protein>
    <recommendedName>
        <fullName evidence="2">J domain-containing protein</fullName>
    </recommendedName>
</protein>
<dbReference type="PANTHER" id="PTHR43948:SF10">
    <property type="entry name" value="MRJ, ISOFORM E"/>
    <property type="match status" value="1"/>
</dbReference>
<dbReference type="AlphaFoldDB" id="A0A9W8TL36"/>